<evidence type="ECO:0008006" key="3">
    <source>
        <dbReference type="Google" id="ProtNLM"/>
    </source>
</evidence>
<gene>
    <name evidence="1" type="ORF">JOF53_005755</name>
</gene>
<accession>A0ABS5AJY8</accession>
<dbReference type="RefSeq" id="WP_158103641.1">
    <property type="nucleotide sequence ID" value="NZ_JAGIOO010000001.1"/>
</dbReference>
<reference evidence="1 2" key="1">
    <citation type="submission" date="2021-03" db="EMBL/GenBank/DDBJ databases">
        <title>Sequencing the genomes of 1000 actinobacteria strains.</title>
        <authorList>
            <person name="Klenk H.-P."/>
        </authorList>
    </citation>
    <scope>NUCLEOTIDE SEQUENCE [LARGE SCALE GENOMIC DNA]</scope>
    <source>
        <strain evidence="1 2">DSM 44580</strain>
    </source>
</reference>
<evidence type="ECO:0000313" key="1">
    <source>
        <dbReference type="EMBL" id="MBP2476883.1"/>
    </source>
</evidence>
<evidence type="ECO:0000313" key="2">
    <source>
        <dbReference type="Proteomes" id="UP001519363"/>
    </source>
</evidence>
<dbReference type="EMBL" id="JAGIOO010000001">
    <property type="protein sequence ID" value="MBP2476883.1"/>
    <property type="molecule type" value="Genomic_DNA"/>
</dbReference>
<organism evidence="1 2">
    <name type="scientific">Crossiella equi</name>
    <dbReference type="NCBI Taxonomy" id="130796"/>
    <lineage>
        <taxon>Bacteria</taxon>
        <taxon>Bacillati</taxon>
        <taxon>Actinomycetota</taxon>
        <taxon>Actinomycetes</taxon>
        <taxon>Pseudonocardiales</taxon>
        <taxon>Pseudonocardiaceae</taxon>
        <taxon>Crossiella</taxon>
    </lineage>
</organism>
<keyword evidence="2" id="KW-1185">Reference proteome</keyword>
<sequence>MNLAGVVAADPELAGAKARPECPVSPDGRHCQSATGAPYCQFCGAPM</sequence>
<protein>
    <recommendedName>
        <fullName evidence="3">Zinc ribbon domain-containing protein</fullName>
    </recommendedName>
</protein>
<dbReference type="Proteomes" id="UP001519363">
    <property type="component" value="Unassembled WGS sequence"/>
</dbReference>
<name>A0ABS5AJY8_9PSEU</name>
<comment type="caution">
    <text evidence="1">The sequence shown here is derived from an EMBL/GenBank/DDBJ whole genome shotgun (WGS) entry which is preliminary data.</text>
</comment>
<proteinExistence type="predicted"/>